<protein>
    <submittedName>
        <fullName evidence="1">Uncharacterized protein</fullName>
    </submittedName>
</protein>
<evidence type="ECO:0000313" key="1">
    <source>
        <dbReference type="EMBL" id="MYN47570.1"/>
    </source>
</evidence>
<dbReference type="EMBL" id="WWCL01000006">
    <property type="protein sequence ID" value="MYN47570.1"/>
    <property type="molecule type" value="Genomic_DNA"/>
</dbReference>
<organism evidence="1 2">
    <name type="scientific">Duganella fentianensis</name>
    <dbReference type="NCBI Taxonomy" id="2692177"/>
    <lineage>
        <taxon>Bacteria</taxon>
        <taxon>Pseudomonadati</taxon>
        <taxon>Pseudomonadota</taxon>
        <taxon>Betaproteobacteria</taxon>
        <taxon>Burkholderiales</taxon>
        <taxon>Oxalobacteraceae</taxon>
        <taxon>Telluria group</taxon>
        <taxon>Duganella</taxon>
    </lineage>
</organism>
<evidence type="ECO:0000313" key="2">
    <source>
        <dbReference type="Proteomes" id="UP000444316"/>
    </source>
</evidence>
<dbReference type="Proteomes" id="UP000444316">
    <property type="component" value="Unassembled WGS sequence"/>
</dbReference>
<reference evidence="1" key="1">
    <citation type="submission" date="2019-12" db="EMBL/GenBank/DDBJ databases">
        <title>Novel species isolated from a subtropical stream in China.</title>
        <authorList>
            <person name="Lu H."/>
        </authorList>
    </citation>
    <scope>NUCLEOTIDE SEQUENCE [LARGE SCALE GENOMIC DNA]</scope>
    <source>
        <strain evidence="1">FT93W</strain>
    </source>
</reference>
<name>A0A845I207_9BURK</name>
<proteinExistence type="predicted"/>
<keyword evidence="2" id="KW-1185">Reference proteome</keyword>
<dbReference type="RefSeq" id="WP_161036971.1">
    <property type="nucleotide sequence ID" value="NZ_WWCL01000006.1"/>
</dbReference>
<accession>A0A845I207</accession>
<dbReference type="AlphaFoldDB" id="A0A845I207"/>
<sequence length="209" mass="23615">MNETRFQSAVSNARPRGVRVIEAYSPKLGRRLQCFGEHVFGQWVRLEADPTVQAFCERPAYLDQAGKHLADFWVLQEDREALLIVDGEDQPATITIGDAELHVRSIPPAELAAARIWIGNWERMLPVITSCRPQMAPTFLRSILKFVSEPMQLSRIEQEFVTGDPTLVRAAIFNLLHAGSLQAPQLHTEQLSFLTCFQPVRPCHESSPR</sequence>
<gene>
    <name evidence="1" type="ORF">GTP23_21210</name>
</gene>
<comment type="caution">
    <text evidence="1">The sequence shown here is derived from an EMBL/GenBank/DDBJ whole genome shotgun (WGS) entry which is preliminary data.</text>
</comment>